<keyword evidence="9" id="KW-1185">Reference proteome</keyword>
<dbReference type="EMBL" id="JARAOO010000001">
    <property type="protein sequence ID" value="KAJ7981335.1"/>
    <property type="molecule type" value="Genomic_DNA"/>
</dbReference>
<feature type="domain" description="Gnk2-homologous" evidence="7">
    <location>
        <begin position="88"/>
        <end position="191"/>
    </location>
</feature>
<keyword evidence="4" id="KW-0677">Repeat</keyword>
<evidence type="ECO:0000256" key="1">
    <source>
        <dbReference type="ARBA" id="ARBA00004613"/>
    </source>
</evidence>
<dbReference type="PROSITE" id="PS51473">
    <property type="entry name" value="GNK2"/>
    <property type="match status" value="1"/>
</dbReference>
<evidence type="ECO:0000256" key="5">
    <source>
        <dbReference type="ARBA" id="ARBA00038515"/>
    </source>
</evidence>
<evidence type="ECO:0000259" key="7">
    <source>
        <dbReference type="PROSITE" id="PS51473"/>
    </source>
</evidence>
<reference evidence="8 9" key="1">
    <citation type="journal article" date="2023" name="Science">
        <title>Elucidation of the pathway for biosynthesis of saponin adjuvants from the soapbark tree.</title>
        <authorList>
            <person name="Reed J."/>
            <person name="Orme A."/>
            <person name="El-Demerdash A."/>
            <person name="Owen C."/>
            <person name="Martin L.B.B."/>
            <person name="Misra R.C."/>
            <person name="Kikuchi S."/>
            <person name="Rejzek M."/>
            <person name="Martin A.C."/>
            <person name="Harkess A."/>
            <person name="Leebens-Mack J."/>
            <person name="Louveau T."/>
            <person name="Stephenson M.J."/>
            <person name="Osbourn A."/>
        </authorList>
    </citation>
    <scope>NUCLEOTIDE SEQUENCE [LARGE SCALE GENOMIC DNA]</scope>
    <source>
        <strain evidence="8">S10</strain>
    </source>
</reference>
<feature type="signal peptide" evidence="6">
    <location>
        <begin position="1"/>
        <end position="24"/>
    </location>
</feature>
<dbReference type="KEGG" id="qsa:O6P43_000611"/>
<dbReference type="PANTHER" id="PTHR32411">
    <property type="entry name" value="CYSTEINE-RICH REPEAT SECRETORY PROTEIN 38-RELATED"/>
    <property type="match status" value="1"/>
</dbReference>
<evidence type="ECO:0000256" key="6">
    <source>
        <dbReference type="SAM" id="SignalP"/>
    </source>
</evidence>
<accession>A0AAD7QHD7</accession>
<organism evidence="8 9">
    <name type="scientific">Quillaja saponaria</name>
    <name type="common">Soap bark tree</name>
    <dbReference type="NCBI Taxonomy" id="32244"/>
    <lineage>
        <taxon>Eukaryota</taxon>
        <taxon>Viridiplantae</taxon>
        <taxon>Streptophyta</taxon>
        <taxon>Embryophyta</taxon>
        <taxon>Tracheophyta</taxon>
        <taxon>Spermatophyta</taxon>
        <taxon>Magnoliopsida</taxon>
        <taxon>eudicotyledons</taxon>
        <taxon>Gunneridae</taxon>
        <taxon>Pentapetalae</taxon>
        <taxon>rosids</taxon>
        <taxon>fabids</taxon>
        <taxon>Fabales</taxon>
        <taxon>Quillajaceae</taxon>
        <taxon>Quillaja</taxon>
    </lineage>
</organism>
<protein>
    <submittedName>
        <fullName evidence="8">Cysteine-rich repeat secretory protein</fullName>
    </submittedName>
</protein>
<keyword evidence="2" id="KW-0964">Secreted</keyword>
<sequence>MSSSKLTSFLFLITFVLCFQNAFAAYEKVGHACVSSENFTSNDPYDTNMKELLSYLVYETPSTGFGMGSKGGGQNRAYGSALCRADVPQVNCTDCLVQAINDIGSLCWPNKGAVACLAEEASMSSKMSAIGNVELYGSEKLYGLVQCTRDLSSMACKECLTRSISALPNCCSGKKSVRIYGGSCDIRHVAL</sequence>
<keyword evidence="3 6" id="KW-0732">Signal</keyword>
<evidence type="ECO:0000313" key="8">
    <source>
        <dbReference type="EMBL" id="KAJ7981335.1"/>
    </source>
</evidence>
<comment type="subcellular location">
    <subcellularLocation>
        <location evidence="1">Secreted</location>
    </subcellularLocation>
</comment>
<dbReference type="AlphaFoldDB" id="A0AAD7QHD7"/>
<dbReference type="Gene3D" id="3.30.430.20">
    <property type="entry name" value="Gnk2 domain, C-X8-C-X2-C motif"/>
    <property type="match status" value="2"/>
</dbReference>
<gene>
    <name evidence="8" type="ORF">O6P43_000611</name>
</gene>
<comment type="similarity">
    <text evidence="5">Belongs to the cysteine-rich repeat secretory protein family.</text>
</comment>
<comment type="caution">
    <text evidence="8">The sequence shown here is derived from an EMBL/GenBank/DDBJ whole genome shotgun (WGS) entry which is preliminary data.</text>
</comment>
<name>A0AAD7QHD7_QUISA</name>
<feature type="chain" id="PRO_5042140347" evidence="6">
    <location>
        <begin position="25"/>
        <end position="191"/>
    </location>
</feature>
<dbReference type="Pfam" id="PF01657">
    <property type="entry name" value="Stress-antifung"/>
    <property type="match status" value="2"/>
</dbReference>
<dbReference type="GO" id="GO:0005576">
    <property type="term" value="C:extracellular region"/>
    <property type="evidence" value="ECO:0007669"/>
    <property type="project" value="UniProtKB-SubCell"/>
</dbReference>
<dbReference type="CDD" id="cd23509">
    <property type="entry name" value="Gnk2-like"/>
    <property type="match status" value="2"/>
</dbReference>
<evidence type="ECO:0000256" key="4">
    <source>
        <dbReference type="ARBA" id="ARBA00022737"/>
    </source>
</evidence>
<evidence type="ECO:0000313" key="9">
    <source>
        <dbReference type="Proteomes" id="UP001163823"/>
    </source>
</evidence>
<proteinExistence type="inferred from homology"/>
<dbReference type="InterPro" id="IPR050581">
    <property type="entry name" value="CRR_secretory_protein"/>
</dbReference>
<dbReference type="PANTHER" id="PTHR32411:SF43">
    <property type="entry name" value="CYSTEINE-RICH REPEAT SECRETORY PROTEIN 38"/>
    <property type="match status" value="1"/>
</dbReference>
<dbReference type="InterPro" id="IPR002902">
    <property type="entry name" value="GNK2"/>
</dbReference>
<dbReference type="Proteomes" id="UP001163823">
    <property type="component" value="Chromosome 1"/>
</dbReference>
<evidence type="ECO:0000256" key="2">
    <source>
        <dbReference type="ARBA" id="ARBA00022525"/>
    </source>
</evidence>
<evidence type="ECO:0000256" key="3">
    <source>
        <dbReference type="ARBA" id="ARBA00022729"/>
    </source>
</evidence>
<dbReference type="InterPro" id="IPR038408">
    <property type="entry name" value="GNK2_sf"/>
</dbReference>